<dbReference type="EMBL" id="MFJG01000008">
    <property type="protein sequence ID" value="OGG07296.1"/>
    <property type="molecule type" value="Genomic_DNA"/>
</dbReference>
<reference evidence="1 2" key="1">
    <citation type="journal article" date="2016" name="Nat. Commun.">
        <title>Thousands of microbial genomes shed light on interconnected biogeochemical processes in an aquifer system.</title>
        <authorList>
            <person name="Anantharaman K."/>
            <person name="Brown C.T."/>
            <person name="Hug L.A."/>
            <person name="Sharon I."/>
            <person name="Castelle C.J."/>
            <person name="Probst A.J."/>
            <person name="Thomas B.C."/>
            <person name="Singh A."/>
            <person name="Wilkins M.J."/>
            <person name="Karaoz U."/>
            <person name="Brodie E.L."/>
            <person name="Williams K.H."/>
            <person name="Hubbard S.S."/>
            <person name="Banfield J.F."/>
        </authorList>
    </citation>
    <scope>NUCLEOTIDE SEQUENCE [LARGE SCALE GENOMIC DNA]</scope>
</reference>
<protein>
    <recommendedName>
        <fullName evidence="3">ASCH domain-containing protein</fullName>
    </recommendedName>
</protein>
<evidence type="ECO:0000313" key="2">
    <source>
        <dbReference type="Proteomes" id="UP000178681"/>
    </source>
</evidence>
<name>A0A1F5Z4E6_9BACT</name>
<accession>A0A1F5Z4E6</accession>
<evidence type="ECO:0000313" key="1">
    <source>
        <dbReference type="EMBL" id="OGG07296.1"/>
    </source>
</evidence>
<dbReference type="Proteomes" id="UP000178681">
    <property type="component" value="Unassembled WGS sequence"/>
</dbReference>
<evidence type="ECO:0008006" key="3">
    <source>
        <dbReference type="Google" id="ProtNLM"/>
    </source>
</evidence>
<sequence>MIHIAIMKKSWELLPKILSGEKTVESRFYKTRRTPWGKIFPGDTIYFKNSGEPVTVKAVVGKVEQINIDSDIRRNDIPKEVCAPEGFANLIKDKKYCLLIYLKNPEKIKPFEINKKGFGAMSAWITLPSRRLFRFLLSPRKIQGV</sequence>
<dbReference type="AlphaFoldDB" id="A0A1F5Z4E6"/>
<dbReference type="STRING" id="1798377.A2872_03705"/>
<comment type="caution">
    <text evidence="1">The sequence shown here is derived from an EMBL/GenBank/DDBJ whole genome shotgun (WGS) entry which is preliminary data.</text>
</comment>
<organism evidence="1 2">
    <name type="scientific">Candidatus Gottesmanbacteria bacterium RIFCSPHIGHO2_01_FULL_42_12</name>
    <dbReference type="NCBI Taxonomy" id="1798377"/>
    <lineage>
        <taxon>Bacteria</taxon>
        <taxon>Candidatus Gottesmaniibacteriota</taxon>
    </lineage>
</organism>
<proteinExistence type="predicted"/>
<dbReference type="Gene3D" id="2.30.130.30">
    <property type="entry name" value="Hypothetical protein"/>
    <property type="match status" value="1"/>
</dbReference>
<dbReference type="SUPFAM" id="SSF88697">
    <property type="entry name" value="PUA domain-like"/>
    <property type="match status" value="1"/>
</dbReference>
<dbReference type="InterPro" id="IPR015947">
    <property type="entry name" value="PUA-like_sf"/>
</dbReference>
<gene>
    <name evidence="1" type="ORF">A2872_03705</name>
</gene>